<evidence type="ECO:0000256" key="7">
    <source>
        <dbReference type="ARBA" id="ARBA00024799"/>
    </source>
</evidence>
<keyword evidence="6 10" id="KW-0648">Protein biosynthesis</keyword>
<dbReference type="InterPro" id="IPR005055">
    <property type="entry name" value="A10/PebIII"/>
</dbReference>
<evidence type="ECO:0000256" key="8">
    <source>
        <dbReference type="ARBA" id="ARBA00047380"/>
    </source>
</evidence>
<evidence type="ECO:0000256" key="3">
    <source>
        <dbReference type="ARBA" id="ARBA00022598"/>
    </source>
</evidence>
<dbReference type="InterPro" id="IPR014746">
    <property type="entry name" value="Gln_synth/guanido_kin_cat_dom"/>
</dbReference>
<dbReference type="Pfam" id="PF03392">
    <property type="entry name" value="OS-D"/>
    <property type="match status" value="1"/>
</dbReference>
<organism evidence="12 13">
    <name type="scientific">Leptosia nina</name>
    <dbReference type="NCBI Taxonomy" id="320188"/>
    <lineage>
        <taxon>Eukaryota</taxon>
        <taxon>Metazoa</taxon>
        <taxon>Ecdysozoa</taxon>
        <taxon>Arthropoda</taxon>
        <taxon>Hexapoda</taxon>
        <taxon>Insecta</taxon>
        <taxon>Pterygota</taxon>
        <taxon>Neoptera</taxon>
        <taxon>Endopterygota</taxon>
        <taxon>Lepidoptera</taxon>
        <taxon>Glossata</taxon>
        <taxon>Ditrysia</taxon>
        <taxon>Papilionoidea</taxon>
        <taxon>Pieridae</taxon>
        <taxon>Pierinae</taxon>
        <taxon>Leptosia</taxon>
    </lineage>
</organism>
<name>A0AAV1JQ33_9NEOP</name>
<keyword evidence="5 10" id="KW-0067">ATP-binding</keyword>
<dbReference type="NCBIfam" id="NF004012">
    <property type="entry name" value="PRK05477.1-2"/>
    <property type="match status" value="1"/>
</dbReference>
<dbReference type="InterPro" id="IPR018027">
    <property type="entry name" value="Asn/Gln_amidotransferase"/>
</dbReference>
<dbReference type="PROSITE" id="PS01234">
    <property type="entry name" value="GATB"/>
    <property type="match status" value="1"/>
</dbReference>
<comment type="function">
    <text evidence="7">Allows the formation of correctly charged Asn-tRNA(Asn) or Gln-tRNA(Gln) through the transamidation of misacylated Asp-tRNA(Asn) or Glu-tRNA(Gln) in organisms which lack either or both of asparaginyl-tRNA or glutaminyl-tRNA synthetases. The reaction takes place in the presence of glutamine and ATP through an activated phospho-Asp-tRNA(Asn) or phospho-Glu-tRNA(Gln).</text>
</comment>
<dbReference type="InterPro" id="IPR006075">
    <property type="entry name" value="Asn/Gln-tRNA_Trfase_suB/E_cat"/>
</dbReference>
<dbReference type="EMBL" id="CAVLEF010000130">
    <property type="protein sequence ID" value="CAK1551422.1"/>
    <property type="molecule type" value="Genomic_DNA"/>
</dbReference>
<comment type="subunit">
    <text evidence="10">Subunit of the heterotrimeric GatCAB amidotransferase (AdT) complex, composed of A, B and C subunits.</text>
</comment>
<dbReference type="SUPFAM" id="SSF100910">
    <property type="entry name" value="Chemosensory protein Csp2"/>
    <property type="match status" value="1"/>
</dbReference>
<evidence type="ECO:0000256" key="5">
    <source>
        <dbReference type="ARBA" id="ARBA00022840"/>
    </source>
</evidence>
<keyword evidence="13" id="KW-1185">Reference proteome</keyword>
<dbReference type="Gene3D" id="1.10.2080.10">
    <property type="entry name" value="Insect odorant-binding protein A10/Ejaculatory bulb-specific protein 3"/>
    <property type="match status" value="1"/>
</dbReference>
<dbReference type="SMART" id="SM00845">
    <property type="entry name" value="GatB_Yqey"/>
    <property type="match status" value="1"/>
</dbReference>
<evidence type="ECO:0000256" key="4">
    <source>
        <dbReference type="ARBA" id="ARBA00022741"/>
    </source>
</evidence>
<evidence type="ECO:0000313" key="13">
    <source>
        <dbReference type="Proteomes" id="UP001497472"/>
    </source>
</evidence>
<dbReference type="Gene3D" id="1.10.10.410">
    <property type="match status" value="1"/>
</dbReference>
<evidence type="ECO:0000259" key="11">
    <source>
        <dbReference type="SMART" id="SM00845"/>
    </source>
</evidence>
<dbReference type="InterPro" id="IPR042114">
    <property type="entry name" value="GatB_C_1"/>
</dbReference>
<evidence type="ECO:0000313" key="12">
    <source>
        <dbReference type="EMBL" id="CAK1551422.1"/>
    </source>
</evidence>
<dbReference type="InterPro" id="IPR017959">
    <property type="entry name" value="Asn/Gln-tRNA_amidoTrfase_suB/E"/>
</dbReference>
<dbReference type="GO" id="GO:0005524">
    <property type="term" value="F:ATP binding"/>
    <property type="evidence" value="ECO:0007669"/>
    <property type="project" value="UniProtKB-KW"/>
</dbReference>
<dbReference type="HAMAP" id="MF_00121">
    <property type="entry name" value="GatB"/>
    <property type="match status" value="1"/>
</dbReference>
<protein>
    <recommendedName>
        <fullName evidence="10">Glutamyl-tRNA(Gln) amidotransferase subunit B, mitochondrial</fullName>
        <shortName evidence="10">Glu-AdT subunit B</shortName>
        <ecNumber evidence="10">6.3.5.-</ecNumber>
    </recommendedName>
</protein>
<keyword evidence="10" id="KW-0496">Mitochondrion</keyword>
<dbReference type="GO" id="GO:0030956">
    <property type="term" value="C:glutamyl-tRNA(Gln) amidotransferase complex"/>
    <property type="evidence" value="ECO:0007669"/>
    <property type="project" value="UniProtKB-UniRule"/>
</dbReference>
<dbReference type="NCBIfam" id="NF004014">
    <property type="entry name" value="PRK05477.1-4"/>
    <property type="match status" value="1"/>
</dbReference>
<dbReference type="PANTHER" id="PTHR11659">
    <property type="entry name" value="GLUTAMYL-TRNA GLN AMIDOTRANSFERASE SUBUNIT B MITOCHONDRIAL AND PROKARYOTIC PET112-RELATED"/>
    <property type="match status" value="1"/>
</dbReference>
<accession>A0AAV1JQ33</accession>
<dbReference type="GO" id="GO:0050567">
    <property type="term" value="F:glutaminyl-tRNA synthase (glutamine-hydrolyzing) activity"/>
    <property type="evidence" value="ECO:0007669"/>
    <property type="project" value="UniProtKB-UniRule"/>
</dbReference>
<sequence length="665" mass="74759">MRPRLCKYFKIHKRYSSNVAKKWQSVVGLEIHAQLNTESKLFSGAQNTFGGLVNNCVSLFDAAIPGTLPVLNRKCVELGVLAALALSCKVNEISSFDRKHYFYADLPAGYQITQQRAPLANDGVIHFQVYTPGVHKKPYNKTSIIKQIQLEQDSGKSLHDAELKQSLVDLNRAGAPLIEIVLEPDLEDGEEAAALVKELVLIVQRLGVCSGRMEEGALRVDANVSIRRKGEPLSTRTEIKNIGSIRGVANAVRHEIDRQQTVLENGGKIVNETRMWDATAKVTVPMRDKEVVQDYRYMPEPNLPPLRLNLTTREDTQDVISVPLVKDKIPELPAESRTKLVHDFELRPEIAIQLVNESTLLGFFNELTADKQRNPTKVANILLNDLLTVLNKHKIDASNCTIPVKQLSELIDLLLQKKINLNVCRSVLEEIINSPDISPLSLVMQKGWLLLTDEKEITEKCLRVLENNPALVKQYKRGKIKVLKTLLGEITAPGIDRTISDGVTSVGYNLVYGDEDFAVINEVVKDEEKMNALKSKINLNEHLPPLPAQDVKCLMSVDKYCTKSMRDMKSVLIEALKDDCAKCSKEQKESAGKVVASMMAHDPAAWKMFLTRSSLQMLPERKKPKDENHRYKIIGDPEEIVNSRNRYTKPGVKVRVKRYVVERVD</sequence>
<dbReference type="SUPFAM" id="SSF55931">
    <property type="entry name" value="Glutamine synthetase/guanido kinase"/>
    <property type="match status" value="1"/>
</dbReference>
<comment type="similarity">
    <text evidence="1 10">Belongs to the GatB/GatE family. GatB subfamily.</text>
</comment>
<dbReference type="Gene3D" id="1.10.150.380">
    <property type="entry name" value="GatB domain, N-terminal subdomain"/>
    <property type="match status" value="1"/>
</dbReference>
<evidence type="ECO:0000256" key="9">
    <source>
        <dbReference type="ARBA" id="ARBA00047913"/>
    </source>
</evidence>
<dbReference type="EC" id="6.3.5.-" evidence="10"/>
<comment type="subcellular location">
    <subcellularLocation>
        <location evidence="10">Mitochondrion</location>
    </subcellularLocation>
</comment>
<dbReference type="InterPro" id="IPR036682">
    <property type="entry name" value="OS_D_A10/PebIII_sf"/>
</dbReference>
<reference evidence="12 13" key="1">
    <citation type="submission" date="2023-11" db="EMBL/GenBank/DDBJ databases">
        <authorList>
            <person name="Okamura Y."/>
        </authorList>
    </citation>
    <scope>NUCLEOTIDE SEQUENCE [LARGE SCALE GENOMIC DNA]</scope>
</reference>
<dbReference type="SUPFAM" id="SSF89095">
    <property type="entry name" value="GatB/YqeY motif"/>
    <property type="match status" value="1"/>
</dbReference>
<evidence type="ECO:0000256" key="1">
    <source>
        <dbReference type="ARBA" id="ARBA00005306"/>
    </source>
</evidence>
<evidence type="ECO:0000256" key="10">
    <source>
        <dbReference type="HAMAP-Rule" id="MF_03147"/>
    </source>
</evidence>
<gene>
    <name evidence="12" type="ORF">LNINA_LOCUS10559</name>
</gene>
<dbReference type="PANTHER" id="PTHR11659:SF0">
    <property type="entry name" value="GLUTAMYL-TRNA(GLN) AMIDOTRANSFERASE SUBUNIT B, MITOCHONDRIAL"/>
    <property type="match status" value="1"/>
</dbReference>
<keyword evidence="3 10" id="KW-0436">Ligase</keyword>
<keyword evidence="4 10" id="KW-0547">Nucleotide-binding</keyword>
<dbReference type="GO" id="GO:0032543">
    <property type="term" value="P:mitochondrial translation"/>
    <property type="evidence" value="ECO:0007669"/>
    <property type="project" value="UniProtKB-UniRule"/>
</dbReference>
<proteinExistence type="inferred from homology"/>
<dbReference type="Pfam" id="PF02934">
    <property type="entry name" value="GatB_N"/>
    <property type="match status" value="1"/>
</dbReference>
<comment type="catalytic activity">
    <reaction evidence="8">
        <text>L-aspartyl-tRNA(Asn) + L-glutamine + ATP + H2O = L-asparaginyl-tRNA(Asn) + L-glutamate + ADP + phosphate + 2 H(+)</text>
        <dbReference type="Rhea" id="RHEA:14513"/>
        <dbReference type="Rhea" id="RHEA-COMP:9674"/>
        <dbReference type="Rhea" id="RHEA-COMP:9677"/>
        <dbReference type="ChEBI" id="CHEBI:15377"/>
        <dbReference type="ChEBI" id="CHEBI:15378"/>
        <dbReference type="ChEBI" id="CHEBI:29985"/>
        <dbReference type="ChEBI" id="CHEBI:30616"/>
        <dbReference type="ChEBI" id="CHEBI:43474"/>
        <dbReference type="ChEBI" id="CHEBI:58359"/>
        <dbReference type="ChEBI" id="CHEBI:78515"/>
        <dbReference type="ChEBI" id="CHEBI:78516"/>
        <dbReference type="ChEBI" id="CHEBI:456216"/>
    </reaction>
</comment>
<evidence type="ECO:0000256" key="6">
    <source>
        <dbReference type="ARBA" id="ARBA00022917"/>
    </source>
</evidence>
<dbReference type="GO" id="GO:0070681">
    <property type="term" value="P:glutaminyl-tRNAGln biosynthesis via transamidation"/>
    <property type="evidence" value="ECO:0007669"/>
    <property type="project" value="UniProtKB-UniRule"/>
</dbReference>
<dbReference type="NCBIfam" id="TIGR00133">
    <property type="entry name" value="gatB"/>
    <property type="match status" value="1"/>
</dbReference>
<dbReference type="AlphaFoldDB" id="A0AAV1JQ33"/>
<comment type="function">
    <text evidence="10">Allows the formation of correctly charged Gln-tRNA(Gln) through the transamidation of misacylated Glu-tRNA(Gln) in the mitochondria. The reaction takes place in the presence of glutamine and ATP through an activated gamma-phospho-Glu-tRNA(Gln).</text>
</comment>
<dbReference type="Pfam" id="PF02637">
    <property type="entry name" value="GatB_Yqey"/>
    <property type="match status" value="1"/>
</dbReference>
<dbReference type="InterPro" id="IPR004413">
    <property type="entry name" value="GatB"/>
</dbReference>
<evidence type="ECO:0000256" key="2">
    <source>
        <dbReference type="ARBA" id="ARBA00011123"/>
    </source>
</evidence>
<feature type="domain" description="Asn/Gln amidotransferase" evidence="11">
    <location>
        <begin position="362"/>
        <end position="487"/>
    </location>
</feature>
<dbReference type="InterPro" id="IPR023168">
    <property type="entry name" value="GatB_Yqey_C_2"/>
</dbReference>
<comment type="catalytic activity">
    <reaction evidence="9 10">
        <text>L-glutamyl-tRNA(Gln) + L-glutamine + ATP + H2O = L-glutaminyl-tRNA(Gln) + L-glutamate + ADP + phosphate + H(+)</text>
        <dbReference type="Rhea" id="RHEA:17521"/>
        <dbReference type="Rhea" id="RHEA-COMP:9681"/>
        <dbReference type="Rhea" id="RHEA-COMP:9684"/>
        <dbReference type="ChEBI" id="CHEBI:15377"/>
        <dbReference type="ChEBI" id="CHEBI:15378"/>
        <dbReference type="ChEBI" id="CHEBI:29985"/>
        <dbReference type="ChEBI" id="CHEBI:30616"/>
        <dbReference type="ChEBI" id="CHEBI:43474"/>
        <dbReference type="ChEBI" id="CHEBI:58359"/>
        <dbReference type="ChEBI" id="CHEBI:78520"/>
        <dbReference type="ChEBI" id="CHEBI:78521"/>
        <dbReference type="ChEBI" id="CHEBI:456216"/>
    </reaction>
</comment>
<comment type="subunit">
    <text evidence="2">Heterotrimer of A, B and C subunits.</text>
</comment>
<dbReference type="GO" id="GO:0005739">
    <property type="term" value="C:mitochondrion"/>
    <property type="evidence" value="ECO:0007669"/>
    <property type="project" value="UniProtKB-SubCell"/>
</dbReference>
<dbReference type="Proteomes" id="UP001497472">
    <property type="component" value="Unassembled WGS sequence"/>
</dbReference>
<dbReference type="InterPro" id="IPR017958">
    <property type="entry name" value="Gln-tRNA_amidoTrfase_suB_CS"/>
</dbReference>
<dbReference type="InterPro" id="IPR003789">
    <property type="entry name" value="Asn/Gln_tRNA_amidoTrase-B-like"/>
</dbReference>
<comment type="caution">
    <text evidence="12">The sequence shown here is derived from an EMBL/GenBank/DDBJ whole genome shotgun (WGS) entry which is preliminary data.</text>
</comment>